<protein>
    <submittedName>
        <fullName evidence="4">Uncharacterized protein</fullName>
    </submittedName>
</protein>
<keyword evidence="2" id="KW-0812">Transmembrane</keyword>
<dbReference type="GO" id="GO:0016020">
    <property type="term" value="C:membrane"/>
    <property type="evidence" value="ECO:0007669"/>
    <property type="project" value="UniProtKB-SubCell"/>
</dbReference>
<accession>A0A7S3SV99</accession>
<name>A0A7S3SV99_9SPIT</name>
<evidence type="ECO:0000256" key="2">
    <source>
        <dbReference type="ARBA" id="ARBA00022692"/>
    </source>
</evidence>
<gene>
    <name evidence="4" type="ORF">SACU0126_LOCUS18810</name>
</gene>
<dbReference type="AlphaFoldDB" id="A0A7S3SV99"/>
<evidence type="ECO:0000256" key="3">
    <source>
        <dbReference type="ARBA" id="ARBA00023136"/>
    </source>
</evidence>
<organism evidence="4">
    <name type="scientific">Strombidinopsis acuminata</name>
    <dbReference type="NCBI Taxonomy" id="141414"/>
    <lineage>
        <taxon>Eukaryota</taxon>
        <taxon>Sar</taxon>
        <taxon>Alveolata</taxon>
        <taxon>Ciliophora</taxon>
        <taxon>Intramacronucleata</taxon>
        <taxon>Spirotrichea</taxon>
        <taxon>Choreotrichia</taxon>
        <taxon>Choreotrichida</taxon>
        <taxon>Strombidinopsidae</taxon>
        <taxon>Strombidinopsis</taxon>
    </lineage>
</organism>
<keyword evidence="3" id="KW-0472">Membrane</keyword>
<dbReference type="InterPro" id="IPR023395">
    <property type="entry name" value="MCP_dom_sf"/>
</dbReference>
<sequence>MSTSSSSSPERSRLVRSVSENIHARASTLVRTVSEDSRALEASRQQLASTISHLSVSAEETFKVAYRSTGLGFYAVAMRFFGMPLERLAMVLNSSQVSGRGQFSQAVKIVFGDGVLAPFRNVGRASIVAWFLQYSVMGCVFQVCDRTLSQLFGVKTIPYGDELMGRPNDSALSAADQIKSSTKILLTPMLAGAIESTVSNRAEAQRFYGIQKFAKIEATLNTNVVARGLGPGFCANASRNFIMASSSFVVTPLLYQRYYPQEKKDARSLFWFGLGINIFAGNMIAITQQALWGRALDYGAVGGGRPISYGAVIRDGLKSEGIAAFITPTKWFARVLMNAPVQGTLPWFFNEILPIGEPAALEGARSIARSFKGIGSPAPR</sequence>
<reference evidence="4" key="1">
    <citation type="submission" date="2021-01" db="EMBL/GenBank/DDBJ databases">
        <authorList>
            <person name="Corre E."/>
            <person name="Pelletier E."/>
            <person name="Niang G."/>
            <person name="Scheremetjew M."/>
            <person name="Finn R."/>
            <person name="Kale V."/>
            <person name="Holt S."/>
            <person name="Cochrane G."/>
            <person name="Meng A."/>
            <person name="Brown T."/>
            <person name="Cohen L."/>
        </authorList>
    </citation>
    <scope>NUCLEOTIDE SEQUENCE</scope>
    <source>
        <strain evidence="4">SPMC142</strain>
    </source>
</reference>
<dbReference type="EMBL" id="HBIQ01059223">
    <property type="protein sequence ID" value="CAE0566088.1"/>
    <property type="molecule type" value="Transcribed_RNA"/>
</dbReference>
<evidence type="ECO:0000313" key="4">
    <source>
        <dbReference type="EMBL" id="CAE0566088.1"/>
    </source>
</evidence>
<evidence type="ECO:0000256" key="1">
    <source>
        <dbReference type="ARBA" id="ARBA00004370"/>
    </source>
</evidence>
<proteinExistence type="predicted"/>
<comment type="subcellular location">
    <subcellularLocation>
        <location evidence="1">Membrane</location>
    </subcellularLocation>
</comment>
<dbReference type="SUPFAM" id="SSF103506">
    <property type="entry name" value="Mitochondrial carrier"/>
    <property type="match status" value="1"/>
</dbReference>